<gene>
    <name evidence="2" type="ORF">GCM10023313_29610</name>
</gene>
<dbReference type="Pfam" id="PF01464">
    <property type="entry name" value="SLT"/>
    <property type="match status" value="1"/>
</dbReference>
<dbReference type="CDD" id="cd00118">
    <property type="entry name" value="LysM"/>
    <property type="match status" value="2"/>
</dbReference>
<dbReference type="RefSeq" id="WP_345331988.1">
    <property type="nucleotide sequence ID" value="NZ_BAABJI010000002.1"/>
</dbReference>
<dbReference type="PROSITE" id="PS51782">
    <property type="entry name" value="LYSM"/>
    <property type="match status" value="2"/>
</dbReference>
<name>A0ABP9FZL5_9SPHI</name>
<protein>
    <recommendedName>
        <fullName evidence="1">LysM domain-containing protein</fullName>
    </recommendedName>
</protein>
<evidence type="ECO:0000313" key="3">
    <source>
        <dbReference type="Proteomes" id="UP001501436"/>
    </source>
</evidence>
<dbReference type="Pfam" id="PF01476">
    <property type="entry name" value="LysM"/>
    <property type="match status" value="2"/>
</dbReference>
<dbReference type="InterPro" id="IPR023346">
    <property type="entry name" value="Lysozyme-like_dom_sf"/>
</dbReference>
<accession>A0ABP9FZL5</accession>
<dbReference type="Proteomes" id="UP001501436">
    <property type="component" value="Unassembled WGS sequence"/>
</dbReference>
<dbReference type="EMBL" id="BAABJI010000002">
    <property type="protein sequence ID" value="GAA4923458.1"/>
    <property type="molecule type" value="Genomic_DNA"/>
</dbReference>
<reference evidence="3" key="1">
    <citation type="journal article" date="2019" name="Int. J. Syst. Evol. Microbiol.">
        <title>The Global Catalogue of Microorganisms (GCM) 10K type strain sequencing project: providing services to taxonomists for standard genome sequencing and annotation.</title>
        <authorList>
            <consortium name="The Broad Institute Genomics Platform"/>
            <consortium name="The Broad Institute Genome Sequencing Center for Infectious Disease"/>
            <person name="Wu L."/>
            <person name="Ma J."/>
        </authorList>
    </citation>
    <scope>NUCLEOTIDE SEQUENCE [LARGE SCALE GENOMIC DNA]</scope>
    <source>
        <strain evidence="3">JCM 18283</strain>
    </source>
</reference>
<organism evidence="2 3">
    <name type="scientific">Mucilaginibacter defluvii</name>
    <dbReference type="NCBI Taxonomy" id="1196019"/>
    <lineage>
        <taxon>Bacteria</taxon>
        <taxon>Pseudomonadati</taxon>
        <taxon>Bacteroidota</taxon>
        <taxon>Sphingobacteriia</taxon>
        <taxon>Sphingobacteriales</taxon>
        <taxon>Sphingobacteriaceae</taxon>
        <taxon>Mucilaginibacter</taxon>
    </lineage>
</organism>
<dbReference type="PANTHER" id="PTHR33734:SF22">
    <property type="entry name" value="MEMBRANE-BOUND LYTIC MUREIN TRANSGLYCOSYLASE D"/>
    <property type="match status" value="1"/>
</dbReference>
<evidence type="ECO:0000259" key="1">
    <source>
        <dbReference type="PROSITE" id="PS51782"/>
    </source>
</evidence>
<dbReference type="InterPro" id="IPR008258">
    <property type="entry name" value="Transglycosylase_SLT_dom_1"/>
</dbReference>
<dbReference type="SUPFAM" id="SSF53955">
    <property type="entry name" value="Lysozyme-like"/>
    <property type="match status" value="1"/>
</dbReference>
<sequence>MKRLFTFFICVLSIQLVKANSLDSGRYKFLSIASTGYHQQRDTIIVPIAAQVIPPANQEFSIFKRRLDSVQKDIQLDYNEYVQSYIDAYTRRRGGMADVIGKSQYYFPIYEKAFRDMGVPEEMKFLSIVESELNPNAVSRVGATGPWQFMFATARLYGLSMDNYVDDRKDPIQASYAAAAYLRDAYQEFGDWLLAIASYNCGKGAVTRAIEKAGANDFWSIRPYLPAETRGYVPAFIAMAYVMNYYKHHNITPQACNFSIKTDTVMVNKFVPLQGIAKVLDVDMRELCLLNPAYKKQIVNGTAQAPRRLVIPQAAKENYAALYEALNGAGFNAPVKVRYAGNTANEGGEDAEASPVKATRHKVRRGETLGAIADRYGVEVQDIKVWNNLRSNRAVTGQVLRLTAPEQAAPIKSSKKIKEFVTYKVKRGDTLSEIAAKFEGASVEKIKELNGLNKGRIQPGMTLKISGV</sequence>
<dbReference type="InterPro" id="IPR018392">
    <property type="entry name" value="LysM"/>
</dbReference>
<dbReference type="PANTHER" id="PTHR33734">
    <property type="entry name" value="LYSM DOMAIN-CONTAINING GPI-ANCHORED PROTEIN 2"/>
    <property type="match status" value="1"/>
</dbReference>
<proteinExistence type="predicted"/>
<dbReference type="SUPFAM" id="SSF54106">
    <property type="entry name" value="LysM domain"/>
    <property type="match status" value="2"/>
</dbReference>
<dbReference type="Gene3D" id="3.10.350.10">
    <property type="entry name" value="LysM domain"/>
    <property type="match status" value="2"/>
</dbReference>
<keyword evidence="3" id="KW-1185">Reference proteome</keyword>
<feature type="domain" description="LysM" evidence="1">
    <location>
        <begin position="421"/>
        <end position="465"/>
    </location>
</feature>
<dbReference type="CDD" id="cd16894">
    <property type="entry name" value="MltD-like"/>
    <property type="match status" value="1"/>
</dbReference>
<dbReference type="InterPro" id="IPR036779">
    <property type="entry name" value="LysM_dom_sf"/>
</dbReference>
<dbReference type="Gene3D" id="1.10.530.10">
    <property type="match status" value="1"/>
</dbReference>
<feature type="domain" description="LysM" evidence="1">
    <location>
        <begin position="359"/>
        <end position="402"/>
    </location>
</feature>
<comment type="caution">
    <text evidence="2">The sequence shown here is derived from an EMBL/GenBank/DDBJ whole genome shotgun (WGS) entry which is preliminary data.</text>
</comment>
<evidence type="ECO:0000313" key="2">
    <source>
        <dbReference type="EMBL" id="GAA4923458.1"/>
    </source>
</evidence>
<dbReference type="SMART" id="SM00257">
    <property type="entry name" value="LysM"/>
    <property type="match status" value="2"/>
</dbReference>